<dbReference type="Proteomes" id="UP001151081">
    <property type="component" value="Unassembled WGS sequence"/>
</dbReference>
<proteinExistence type="predicted"/>
<name>A0A9X4AVN8_9BACT</name>
<comment type="caution">
    <text evidence="3">The sequence shown here is derived from an EMBL/GenBank/DDBJ whole genome shotgun (WGS) entry which is preliminary data.</text>
</comment>
<feature type="region of interest" description="Disordered" evidence="1">
    <location>
        <begin position="28"/>
        <end position="54"/>
    </location>
</feature>
<evidence type="ECO:0000256" key="1">
    <source>
        <dbReference type="SAM" id="MobiDB-lite"/>
    </source>
</evidence>
<dbReference type="EMBL" id="JAGTJJ010000039">
    <property type="protein sequence ID" value="MDC3986468.1"/>
    <property type="molecule type" value="Genomic_DNA"/>
</dbReference>
<dbReference type="InterPro" id="IPR035986">
    <property type="entry name" value="PKD_dom_sf"/>
</dbReference>
<keyword evidence="4" id="KW-1185">Reference proteome</keyword>
<evidence type="ECO:0000259" key="2">
    <source>
        <dbReference type="PROSITE" id="PS50093"/>
    </source>
</evidence>
<dbReference type="InterPro" id="IPR000601">
    <property type="entry name" value="PKD_dom"/>
</dbReference>
<evidence type="ECO:0000313" key="4">
    <source>
        <dbReference type="Proteomes" id="UP001151081"/>
    </source>
</evidence>
<gene>
    <name evidence="3" type="ORF">KEG57_38695</name>
</gene>
<dbReference type="InterPro" id="IPR013783">
    <property type="entry name" value="Ig-like_fold"/>
</dbReference>
<organism evidence="3 4">
    <name type="scientific">Polyangium jinanense</name>
    <dbReference type="NCBI Taxonomy" id="2829994"/>
    <lineage>
        <taxon>Bacteria</taxon>
        <taxon>Pseudomonadati</taxon>
        <taxon>Myxococcota</taxon>
        <taxon>Polyangia</taxon>
        <taxon>Polyangiales</taxon>
        <taxon>Polyangiaceae</taxon>
        <taxon>Polyangium</taxon>
    </lineage>
</organism>
<reference evidence="3 4" key="1">
    <citation type="submission" date="2021-04" db="EMBL/GenBank/DDBJ databases">
        <title>Genome analysis of Polyangium sp.</title>
        <authorList>
            <person name="Li Y."/>
            <person name="Wang J."/>
        </authorList>
    </citation>
    <scope>NUCLEOTIDE SEQUENCE [LARGE SCALE GENOMIC DNA]</scope>
    <source>
        <strain evidence="3 4">SDU14</strain>
    </source>
</reference>
<accession>A0A9X4AVN8</accession>
<dbReference type="SMART" id="SM00089">
    <property type="entry name" value="PKD"/>
    <property type="match status" value="1"/>
</dbReference>
<dbReference type="RefSeq" id="WP_272427016.1">
    <property type="nucleotide sequence ID" value="NZ_JAGTJJ010000039.1"/>
</dbReference>
<evidence type="ECO:0000313" key="3">
    <source>
        <dbReference type="EMBL" id="MDC3986468.1"/>
    </source>
</evidence>
<feature type="domain" description="PKD" evidence="2">
    <location>
        <begin position="85"/>
        <end position="137"/>
    </location>
</feature>
<protein>
    <submittedName>
        <fullName evidence="3">PKD domain-containing protein</fullName>
    </submittedName>
</protein>
<dbReference type="Gene3D" id="2.60.40.10">
    <property type="entry name" value="Immunoglobulins"/>
    <property type="match status" value="1"/>
</dbReference>
<dbReference type="PROSITE" id="PS51257">
    <property type="entry name" value="PROKAR_LIPOPROTEIN"/>
    <property type="match status" value="1"/>
</dbReference>
<dbReference type="PROSITE" id="PS50093">
    <property type="entry name" value="PKD"/>
    <property type="match status" value="1"/>
</dbReference>
<dbReference type="Pfam" id="PF18911">
    <property type="entry name" value="PKD_4"/>
    <property type="match status" value="1"/>
</dbReference>
<dbReference type="AlphaFoldDB" id="A0A9X4AVN8"/>
<dbReference type="InterPro" id="IPR022409">
    <property type="entry name" value="PKD/Chitinase_dom"/>
</dbReference>
<dbReference type="SUPFAM" id="SSF49299">
    <property type="entry name" value="PKD domain"/>
    <property type="match status" value="1"/>
</dbReference>
<sequence length="540" mass="56432">MRVGKLGVLLVIGVLGSAGCLDGSATGEDLGAGGSDGTGDKGPDTIGESGDGNGQLLSTNVVFELEPRDLTVSVDDAGSTHNAGPITTFAWSFGDGTTATGVTPPPHRYAAAGTHTITLTVTTASGASASASRTVTVAQRNPGDYAPGDATTGVPDVVADRLHLLDLEKPNKSSVNTPSAAEETVVITKSGDTYKLTWNGNPVTLPAAHAYNENGQFVLDRLHVRGYVNVRAPNVTIRRSVVEAVSIPEAPDSAAPSGVDVGRRIVRGNDSATTGLILEDIEIRVPEAVRRGANINAAFHHGMALEASRLHMLRSEIDGSVDGMQIHAGSANHTSVVIERSWIHDMQYYLLDSDRADGDPTHSDAIQVECSLPAAGKQFGVELLGNTLDLTNDPNLTAAIMVTRNACATSGLRIENNFLDGSAMPINIGGGTSTQHITLYVNGNRFGPNRAAGTAPNKTWKTTTTAAVVAAKSNTDSSAAYENYDTTRPQSYVYLSYDPPTTLGATPPTGEQNRNVMVEHARGTQTWGTSSLGTAKFGLY</sequence>